<evidence type="ECO:0000313" key="4">
    <source>
        <dbReference type="Proteomes" id="UP000481583"/>
    </source>
</evidence>
<accession>A0A6G4U0S4</accession>
<dbReference type="PANTHER" id="PTHR11138">
    <property type="entry name" value="METHIONYL-TRNA FORMYLTRANSFERASE"/>
    <property type="match status" value="1"/>
</dbReference>
<dbReference type="SUPFAM" id="SSF50486">
    <property type="entry name" value="FMT C-terminal domain-like"/>
    <property type="match status" value="1"/>
</dbReference>
<dbReference type="SUPFAM" id="SSF53328">
    <property type="entry name" value="Formyltransferase"/>
    <property type="match status" value="1"/>
</dbReference>
<dbReference type="InterPro" id="IPR036477">
    <property type="entry name" value="Formyl_transf_N_sf"/>
</dbReference>
<dbReference type="Gene3D" id="3.40.50.12230">
    <property type="match status" value="1"/>
</dbReference>
<dbReference type="InterPro" id="IPR011034">
    <property type="entry name" value="Formyl_transferase-like_C_sf"/>
</dbReference>
<dbReference type="Pfam" id="PF00551">
    <property type="entry name" value="Formyl_trans_N"/>
    <property type="match status" value="1"/>
</dbReference>
<dbReference type="InterPro" id="IPR002376">
    <property type="entry name" value="Formyl_transf_N"/>
</dbReference>
<dbReference type="GO" id="GO:0004479">
    <property type="term" value="F:methionyl-tRNA formyltransferase activity"/>
    <property type="evidence" value="ECO:0007669"/>
    <property type="project" value="TreeGrafter"/>
</dbReference>
<name>A0A6G4U0S4_9ACTN</name>
<dbReference type="EMBL" id="JAAKZV010000048">
    <property type="protein sequence ID" value="NGN64978.1"/>
    <property type="molecule type" value="Genomic_DNA"/>
</dbReference>
<dbReference type="PANTHER" id="PTHR11138:SF5">
    <property type="entry name" value="METHIONYL-TRNA FORMYLTRANSFERASE, MITOCHONDRIAL"/>
    <property type="match status" value="1"/>
</dbReference>
<dbReference type="Proteomes" id="UP000481583">
    <property type="component" value="Unassembled WGS sequence"/>
</dbReference>
<comment type="caution">
    <text evidence="3">The sequence shown here is derived from an EMBL/GenBank/DDBJ whole genome shotgun (WGS) entry which is preliminary data.</text>
</comment>
<feature type="domain" description="Formyl transferase N-terminal" evidence="2">
    <location>
        <begin position="68"/>
        <end position="176"/>
    </location>
</feature>
<evidence type="ECO:0000259" key="2">
    <source>
        <dbReference type="Pfam" id="PF00551"/>
    </source>
</evidence>
<feature type="region of interest" description="Disordered" evidence="1">
    <location>
        <begin position="190"/>
        <end position="216"/>
    </location>
</feature>
<dbReference type="RefSeq" id="WP_165236963.1">
    <property type="nucleotide sequence ID" value="NZ_JAAKZV010000048.1"/>
</dbReference>
<feature type="compositionally biased region" description="Basic and acidic residues" evidence="1">
    <location>
        <begin position="203"/>
        <end position="216"/>
    </location>
</feature>
<evidence type="ECO:0000256" key="1">
    <source>
        <dbReference type="SAM" id="MobiDB-lite"/>
    </source>
</evidence>
<keyword evidence="4" id="KW-1185">Reference proteome</keyword>
<organism evidence="3 4">
    <name type="scientific">Streptomyces coryli</name>
    <dbReference type="NCBI Taxonomy" id="1128680"/>
    <lineage>
        <taxon>Bacteria</taxon>
        <taxon>Bacillati</taxon>
        <taxon>Actinomycetota</taxon>
        <taxon>Actinomycetes</taxon>
        <taxon>Kitasatosporales</taxon>
        <taxon>Streptomycetaceae</taxon>
        <taxon>Streptomyces</taxon>
    </lineage>
</organism>
<protein>
    <recommendedName>
        <fullName evidence="2">Formyl transferase N-terminal domain-containing protein</fullName>
    </recommendedName>
</protein>
<proteinExistence type="predicted"/>
<dbReference type="GO" id="GO:0005829">
    <property type="term" value="C:cytosol"/>
    <property type="evidence" value="ECO:0007669"/>
    <property type="project" value="TreeGrafter"/>
</dbReference>
<gene>
    <name evidence="3" type="ORF">G5C51_13865</name>
</gene>
<sequence>MPTRLVLVSGHIFGRRAYEGIFSSAAWLEGNLEVPLMIGLPAAKAPGTVGYAGLADLAAEQGADFAEAKDPTLRASADRIRACAPDYLLVIGWSRLIPPEVLAVPAAGAIGMHPTRLPFGRGQAPIPWTIIKGLDSTALSVFLLRAGADTGPLIAQYELPVRPRETSASLFHRVGHTHFTAGHDLAERLSASRPEGTPQNDAEATRWPKRRPADGRLDHAMTYPEIDALVRAQLGPYPRAFVALDGQDIPVRGARLSPGPESKLEELLPRTVRFGCADGVAELTRD</sequence>
<dbReference type="AlphaFoldDB" id="A0A6G4U0S4"/>
<reference evidence="3 4" key="1">
    <citation type="submission" date="2020-02" db="EMBL/GenBank/DDBJ databases">
        <title>Whole-genome analyses of novel actinobacteria.</title>
        <authorList>
            <person name="Sahin N."/>
        </authorList>
    </citation>
    <scope>NUCLEOTIDE SEQUENCE [LARGE SCALE GENOMIC DNA]</scope>
    <source>
        <strain evidence="3 4">A7024</strain>
    </source>
</reference>
<evidence type="ECO:0000313" key="3">
    <source>
        <dbReference type="EMBL" id="NGN64978.1"/>
    </source>
</evidence>